<evidence type="ECO:0000256" key="6">
    <source>
        <dbReference type="ARBA" id="ARBA00022824"/>
    </source>
</evidence>
<dbReference type="GO" id="GO:0006078">
    <property type="term" value="P:(1-&gt;6)-beta-D-glucan biosynthetic process"/>
    <property type="evidence" value="ECO:0007669"/>
    <property type="project" value="TreeGrafter"/>
</dbReference>
<keyword evidence="5 11" id="KW-0732">Signal</keyword>
<evidence type="ECO:0000256" key="7">
    <source>
        <dbReference type="ARBA" id="ARBA00022989"/>
    </source>
</evidence>
<dbReference type="eggNOG" id="ENOG502S5C0">
    <property type="taxonomic scope" value="Eukaryota"/>
</dbReference>
<dbReference type="AlphaFoldDB" id="A3LU52"/>
<dbReference type="EMBL" id="CP000498">
    <property type="protein sequence ID" value="ABN66526.2"/>
    <property type="molecule type" value="Genomic_DNA"/>
</dbReference>
<dbReference type="PANTHER" id="PTHR28285:SF1">
    <property type="entry name" value="PROTEIN BIG1"/>
    <property type="match status" value="1"/>
</dbReference>
<evidence type="ECO:0000256" key="11">
    <source>
        <dbReference type="SAM" id="SignalP"/>
    </source>
</evidence>
<keyword evidence="14" id="KW-1185">Reference proteome</keyword>
<dbReference type="STRING" id="322104.A3LU52"/>
<evidence type="ECO:0000256" key="4">
    <source>
        <dbReference type="ARBA" id="ARBA00022692"/>
    </source>
</evidence>
<dbReference type="OrthoDB" id="9985059at2759"/>
<dbReference type="Pfam" id="PF20520">
    <property type="entry name" value="Ac45-VOA1_TM"/>
    <property type="match status" value="1"/>
</dbReference>
<dbReference type="GeneID" id="4838779"/>
<feature type="transmembrane region" description="Helical" evidence="10">
    <location>
        <begin position="283"/>
        <end position="303"/>
    </location>
</feature>
<keyword evidence="4 10" id="KW-0812">Transmembrane</keyword>
<comment type="similarity">
    <text evidence="2">Belongs to the BIG1 family.</text>
</comment>
<dbReference type="GO" id="GO:0009272">
    <property type="term" value="P:fungal-type cell wall biogenesis"/>
    <property type="evidence" value="ECO:0007669"/>
    <property type="project" value="TreeGrafter"/>
</dbReference>
<name>A3LU52_PICST</name>
<keyword evidence="8 10" id="KW-0472">Membrane</keyword>
<protein>
    <recommendedName>
        <fullName evidence="3">Protein BIG1</fullName>
    </recommendedName>
</protein>
<evidence type="ECO:0000256" key="9">
    <source>
        <dbReference type="ARBA" id="ARBA00023316"/>
    </source>
</evidence>
<dbReference type="FunCoup" id="A3LU52">
    <property type="interactions" value="36"/>
</dbReference>
<comment type="subcellular location">
    <subcellularLocation>
        <location evidence="1">Endoplasmic reticulum membrane</location>
        <topology evidence="1">Single-pass type I membrane protein</topology>
    </subcellularLocation>
</comment>
<evidence type="ECO:0000313" key="13">
    <source>
        <dbReference type="EMBL" id="ABN66526.2"/>
    </source>
</evidence>
<dbReference type="InterPro" id="IPR037654">
    <property type="entry name" value="Big1"/>
</dbReference>
<keyword evidence="7 10" id="KW-1133">Transmembrane helix</keyword>
<dbReference type="KEGG" id="pic:PICST_77906"/>
<evidence type="ECO:0000256" key="1">
    <source>
        <dbReference type="ARBA" id="ARBA00004115"/>
    </source>
</evidence>
<proteinExistence type="inferred from homology"/>
<feature type="chain" id="PRO_5002655064" description="Protein BIG1" evidence="11">
    <location>
        <begin position="20"/>
        <end position="324"/>
    </location>
</feature>
<gene>
    <name evidence="13" type="ORF">PICST_77906</name>
</gene>
<dbReference type="GO" id="GO:0071555">
    <property type="term" value="P:cell wall organization"/>
    <property type="evidence" value="ECO:0007669"/>
    <property type="project" value="UniProtKB-KW"/>
</dbReference>
<dbReference type="OMA" id="KYQFFTS"/>
<evidence type="ECO:0000256" key="10">
    <source>
        <dbReference type="SAM" id="Phobius"/>
    </source>
</evidence>
<sequence>MKVVSLMIASFWAASGVSGFADTGILYSSKKLINDDNESSYITEASQVAKHVQQLTEKACAEGDNGITNHVLIYRVSGLTSGDLEKENDGTFIKHVHYDSAAELDFDLGASCQAGQVRYSELGQVLGQDIAVPVEIVDVEDGKEHSVREFLTSNDGRVIIVQGKPSFLTSASKLEKLKHIVEDKVYENLDIEFDFDTILSKRADRSSEEDDNGKDINELDKEIEDDFKAAESFIAEEGDKSVSIMDDAEEGDSSAPQSPSDGSNVKVNANLFTTYQFFTPGTLSGIIVAGFLVSILYAALSWITSIQITYSSFDKQVDFEKKNE</sequence>
<evidence type="ECO:0000256" key="2">
    <source>
        <dbReference type="ARBA" id="ARBA00008203"/>
    </source>
</evidence>
<dbReference type="InParanoid" id="A3LU52"/>
<feature type="signal peptide" evidence="11">
    <location>
        <begin position="1"/>
        <end position="19"/>
    </location>
</feature>
<reference evidence="13 14" key="1">
    <citation type="journal article" date="2007" name="Nat. Biotechnol.">
        <title>Genome sequence of the lignocellulose-bioconverting and xylose-fermenting yeast Pichia stipitis.</title>
        <authorList>
            <person name="Jeffries T.W."/>
            <person name="Grigoriev I.V."/>
            <person name="Grimwood J."/>
            <person name="Laplaza J.M."/>
            <person name="Aerts A."/>
            <person name="Salamov A."/>
            <person name="Schmutz J."/>
            <person name="Lindquist E."/>
            <person name="Dehal P."/>
            <person name="Shapiro H."/>
            <person name="Jin Y.S."/>
            <person name="Passoth V."/>
            <person name="Richardson P.M."/>
        </authorList>
    </citation>
    <scope>NUCLEOTIDE SEQUENCE [LARGE SCALE GENOMIC DNA]</scope>
    <source>
        <strain evidence="14">ATCC 58785 / CBS 6054 / NBRC 10063 / NRRL Y-11545</strain>
    </source>
</reference>
<organism evidence="13 14">
    <name type="scientific">Scheffersomyces stipitis (strain ATCC 58785 / CBS 6054 / NBRC 10063 / NRRL Y-11545)</name>
    <name type="common">Yeast</name>
    <name type="synonym">Pichia stipitis</name>
    <dbReference type="NCBI Taxonomy" id="322104"/>
    <lineage>
        <taxon>Eukaryota</taxon>
        <taxon>Fungi</taxon>
        <taxon>Dikarya</taxon>
        <taxon>Ascomycota</taxon>
        <taxon>Saccharomycotina</taxon>
        <taxon>Pichiomycetes</taxon>
        <taxon>Debaryomycetaceae</taxon>
        <taxon>Scheffersomyces</taxon>
    </lineage>
</organism>
<evidence type="ECO:0000256" key="5">
    <source>
        <dbReference type="ARBA" id="ARBA00022729"/>
    </source>
</evidence>
<evidence type="ECO:0000259" key="12">
    <source>
        <dbReference type="Pfam" id="PF20520"/>
    </source>
</evidence>
<dbReference type="GO" id="GO:0005789">
    <property type="term" value="C:endoplasmic reticulum membrane"/>
    <property type="evidence" value="ECO:0007669"/>
    <property type="project" value="UniProtKB-SubCell"/>
</dbReference>
<feature type="domain" description="V-type proton ATPase subunit S1/VOA1 transmembrane" evidence="12">
    <location>
        <begin position="276"/>
        <end position="315"/>
    </location>
</feature>
<dbReference type="HOGENOM" id="CLU_082455_0_0_1"/>
<keyword evidence="6" id="KW-0256">Endoplasmic reticulum</keyword>
<evidence type="ECO:0000313" key="14">
    <source>
        <dbReference type="Proteomes" id="UP000002258"/>
    </source>
</evidence>
<dbReference type="Proteomes" id="UP000002258">
    <property type="component" value="Chromosome 4"/>
</dbReference>
<evidence type="ECO:0000256" key="3">
    <source>
        <dbReference type="ARBA" id="ARBA00022089"/>
    </source>
</evidence>
<evidence type="ECO:0000256" key="8">
    <source>
        <dbReference type="ARBA" id="ARBA00023136"/>
    </source>
</evidence>
<dbReference type="PANTHER" id="PTHR28285">
    <property type="entry name" value="PROTEIN BIG1"/>
    <property type="match status" value="1"/>
</dbReference>
<accession>A3LU52</accession>
<dbReference type="InterPro" id="IPR046756">
    <property type="entry name" value="VAS1/VOA1_TM"/>
</dbReference>
<keyword evidence="9" id="KW-0961">Cell wall biogenesis/degradation</keyword>
<dbReference type="RefSeq" id="XP_001384555.2">
    <property type="nucleotide sequence ID" value="XM_001384518.1"/>
</dbReference>